<evidence type="ECO:0000313" key="2">
    <source>
        <dbReference type="EMBL" id="GAP84406.2"/>
    </source>
</evidence>
<feature type="transmembrane region" description="Helical" evidence="1">
    <location>
        <begin position="21"/>
        <end position="39"/>
    </location>
</feature>
<accession>A0A1S7UM42</accession>
<name>A0A1S7UM42_ROSNE</name>
<dbReference type="OrthoDB" id="5376804at2759"/>
<sequence length="499" mass="56200">MILWIVYVTILKLTFSFHSHWMAIGSFVTILLLAFEPFLQTVVSLTGRTLESTGISEVIIARSEFLNHSTCHTWQYEPRHYNALYQFTCGLDLGLQSAYSDGLSNSSSGLVPFALCDAGNCTWTPFLSMDVCSSCSDITNNLKRVKRNISQTHGDFLTYKIGTIELGNFANDIGTPSGALWAVQGPIEWNHGSLLKQNRNTLLYSFQMIQAAKTFGENVTTWQETEVVASECALFFCVNLYQAEMRNGLLKEQVITSWSDRKSASYIAMANTTHDITTPPFENEAQFDFNHTHYLYDSVEVDFLRQDVEMTIPQNDRIQYGIPLDTKFGLSQNTVHTIGQVFNNYFSDDYYSDDLVYEDGSRPTSMLGYLYHSSNTSATVGNIAKAMSIYLRRAYGSTHTGVAHEWVICFEIQWAYLTIPIFSILLGISFCVGCMLHTRRLGLEPWKTDLIATLAHSTDWEIRDDLRNANVAGFLSTAASNIIVRFEDGADGPELRKMV</sequence>
<dbReference type="PANTHER" id="PTHR35394:SF5">
    <property type="entry name" value="DUF3176 DOMAIN-CONTAINING PROTEIN"/>
    <property type="match status" value="1"/>
</dbReference>
<reference evidence="2" key="1">
    <citation type="submission" date="2016-03" db="EMBL/GenBank/DDBJ databases">
        <title>Draft genome sequence of Rosellinia necatrix.</title>
        <authorList>
            <person name="Kanematsu S."/>
        </authorList>
    </citation>
    <scope>NUCLEOTIDE SEQUENCE [LARGE SCALE GENOMIC DNA]</scope>
    <source>
        <strain evidence="2">W97</strain>
    </source>
</reference>
<keyword evidence="3" id="KW-1185">Reference proteome</keyword>
<evidence type="ECO:0000256" key="1">
    <source>
        <dbReference type="SAM" id="Phobius"/>
    </source>
</evidence>
<feature type="transmembrane region" description="Helical" evidence="1">
    <location>
        <begin position="414"/>
        <end position="436"/>
    </location>
</feature>
<keyword evidence="1" id="KW-1133">Transmembrane helix</keyword>
<gene>
    <name evidence="2" type="ORF">SAMD00023353_0702270</name>
</gene>
<dbReference type="EMBL" id="DF977452">
    <property type="protein sequence ID" value="GAP84406.2"/>
    <property type="molecule type" value="Genomic_DNA"/>
</dbReference>
<keyword evidence="1" id="KW-0812">Transmembrane</keyword>
<organism evidence="2">
    <name type="scientific">Rosellinia necatrix</name>
    <name type="common">White root-rot fungus</name>
    <dbReference type="NCBI Taxonomy" id="77044"/>
    <lineage>
        <taxon>Eukaryota</taxon>
        <taxon>Fungi</taxon>
        <taxon>Dikarya</taxon>
        <taxon>Ascomycota</taxon>
        <taxon>Pezizomycotina</taxon>
        <taxon>Sordariomycetes</taxon>
        <taxon>Xylariomycetidae</taxon>
        <taxon>Xylariales</taxon>
        <taxon>Xylariaceae</taxon>
        <taxon>Rosellinia</taxon>
    </lineage>
</organism>
<dbReference type="PANTHER" id="PTHR35394">
    <property type="entry name" value="DUF3176 DOMAIN-CONTAINING PROTEIN"/>
    <property type="match status" value="1"/>
</dbReference>
<dbReference type="Proteomes" id="UP000054516">
    <property type="component" value="Unassembled WGS sequence"/>
</dbReference>
<proteinExistence type="predicted"/>
<dbReference type="AlphaFoldDB" id="A0A1S7UM42"/>
<keyword evidence="1" id="KW-0472">Membrane</keyword>
<protein>
    <submittedName>
        <fullName evidence="2">Putative pyridoxamine 5-phosphate oxidase</fullName>
    </submittedName>
</protein>
<evidence type="ECO:0000313" key="3">
    <source>
        <dbReference type="Proteomes" id="UP000054516"/>
    </source>
</evidence>